<evidence type="ECO:0000256" key="4">
    <source>
        <dbReference type="ARBA" id="ARBA00022737"/>
    </source>
</evidence>
<dbReference type="HOGENOM" id="CLU_010127_3_1_1"/>
<dbReference type="GO" id="GO:0033186">
    <property type="term" value="C:CAF-1 complex"/>
    <property type="evidence" value="ECO:0007669"/>
    <property type="project" value="TreeGrafter"/>
</dbReference>
<evidence type="ECO:0000256" key="7">
    <source>
        <dbReference type="ARBA" id="ARBA00023204"/>
    </source>
</evidence>
<keyword evidence="7" id="KW-0234">DNA repair</keyword>
<feature type="compositionally biased region" description="Basic and acidic residues" evidence="10">
    <location>
        <begin position="568"/>
        <end position="581"/>
    </location>
</feature>
<gene>
    <name evidence="12" type="ORF">BN7_1473</name>
</gene>
<evidence type="ECO:0000256" key="2">
    <source>
        <dbReference type="ARBA" id="ARBA00007306"/>
    </source>
</evidence>
<keyword evidence="6" id="KW-0156">Chromatin regulator</keyword>
<evidence type="ECO:0000256" key="6">
    <source>
        <dbReference type="ARBA" id="ARBA00022853"/>
    </source>
</evidence>
<feature type="region of interest" description="Disordered" evidence="10">
    <location>
        <begin position="484"/>
        <end position="581"/>
    </location>
</feature>
<evidence type="ECO:0000256" key="5">
    <source>
        <dbReference type="ARBA" id="ARBA00022763"/>
    </source>
</evidence>
<proteinExistence type="inferred from homology"/>
<dbReference type="InterPro" id="IPR036322">
    <property type="entry name" value="WD40_repeat_dom_sf"/>
</dbReference>
<dbReference type="PROSITE" id="PS50082">
    <property type="entry name" value="WD_REPEATS_2"/>
    <property type="match status" value="3"/>
</dbReference>
<evidence type="ECO:0000256" key="9">
    <source>
        <dbReference type="PROSITE-ProRule" id="PRU00221"/>
    </source>
</evidence>
<dbReference type="GO" id="GO:0006334">
    <property type="term" value="P:nucleosome assembly"/>
    <property type="evidence" value="ECO:0007669"/>
    <property type="project" value="TreeGrafter"/>
</dbReference>
<evidence type="ECO:0000259" key="11">
    <source>
        <dbReference type="Pfam" id="PF24105"/>
    </source>
</evidence>
<evidence type="ECO:0000256" key="3">
    <source>
        <dbReference type="ARBA" id="ARBA00022574"/>
    </source>
</evidence>
<dbReference type="InterPro" id="IPR015943">
    <property type="entry name" value="WD40/YVTN_repeat-like_dom_sf"/>
</dbReference>
<dbReference type="PANTHER" id="PTHR15271:SF4">
    <property type="entry name" value="CHROMATIN ASSEMBLY FACTOR 1 SUBUNIT B"/>
    <property type="match status" value="1"/>
</dbReference>
<keyword evidence="3 9" id="KW-0853">WD repeat</keyword>
<feature type="compositionally biased region" description="Basic and acidic residues" evidence="10">
    <location>
        <begin position="524"/>
        <end position="539"/>
    </location>
</feature>
<dbReference type="PANTHER" id="PTHR15271">
    <property type="entry name" value="CHROMATIN ASSEMBLY FACTOR 1 SUBUNIT B"/>
    <property type="match status" value="1"/>
</dbReference>
<dbReference type="GO" id="GO:0006335">
    <property type="term" value="P:DNA replication-dependent chromatin assembly"/>
    <property type="evidence" value="ECO:0007669"/>
    <property type="project" value="InterPro"/>
</dbReference>
<feature type="repeat" description="WD" evidence="9">
    <location>
        <begin position="122"/>
        <end position="163"/>
    </location>
</feature>
<evidence type="ECO:0000313" key="12">
    <source>
        <dbReference type="EMBL" id="CCH41934.1"/>
    </source>
</evidence>
<dbReference type="SMART" id="SM00320">
    <property type="entry name" value="WD40"/>
    <property type="match status" value="6"/>
</dbReference>
<organism evidence="12 13">
    <name type="scientific">Wickerhamomyces ciferrii (strain ATCC 14091 / BCRC 22168 / CBS 111 / JCM 3599 / NBRC 0793 / NRRL Y-1031 F-60-10)</name>
    <name type="common">Yeast</name>
    <name type="synonym">Pichia ciferrii</name>
    <dbReference type="NCBI Taxonomy" id="1206466"/>
    <lineage>
        <taxon>Eukaryota</taxon>
        <taxon>Fungi</taxon>
        <taxon>Dikarya</taxon>
        <taxon>Ascomycota</taxon>
        <taxon>Saccharomycotina</taxon>
        <taxon>Saccharomycetes</taxon>
        <taxon>Phaffomycetales</taxon>
        <taxon>Wickerhamomycetaceae</taxon>
        <taxon>Wickerhamomyces</taxon>
    </lineage>
</organism>
<evidence type="ECO:0000256" key="8">
    <source>
        <dbReference type="ARBA" id="ARBA00023242"/>
    </source>
</evidence>
<comment type="subcellular location">
    <subcellularLocation>
        <location evidence="1">Nucleus</location>
    </subcellularLocation>
</comment>
<dbReference type="InterPro" id="IPR001680">
    <property type="entry name" value="WD40_rpt"/>
</dbReference>
<keyword evidence="4" id="KW-0677">Repeat</keyword>
<protein>
    <submittedName>
        <fullName evidence="12">WD repeat-containing protein</fullName>
    </submittedName>
</protein>
<comment type="caution">
    <text evidence="12">The sequence shown here is derived from an EMBL/GenBank/DDBJ whole genome shotgun (WGS) entry which is preliminary data.</text>
</comment>
<keyword evidence="8" id="KW-0539">Nucleus</keyword>
<feature type="domain" description="CAF1B/HIR1 beta-propeller" evidence="11">
    <location>
        <begin position="301"/>
        <end position="465"/>
    </location>
</feature>
<dbReference type="Proteomes" id="UP000009328">
    <property type="component" value="Unassembled WGS sequence"/>
</dbReference>
<dbReference type="eggNOG" id="KOG1009">
    <property type="taxonomic scope" value="Eukaryota"/>
</dbReference>
<accession>K0KKD7</accession>
<name>K0KKD7_WICCF</name>
<dbReference type="GO" id="GO:0005634">
    <property type="term" value="C:nucleus"/>
    <property type="evidence" value="ECO:0007669"/>
    <property type="project" value="UniProtKB-SubCell"/>
</dbReference>
<dbReference type="SUPFAM" id="SSF50978">
    <property type="entry name" value="WD40 repeat-like"/>
    <property type="match status" value="1"/>
</dbReference>
<keyword evidence="13" id="KW-1185">Reference proteome</keyword>
<dbReference type="Gene3D" id="2.130.10.10">
    <property type="entry name" value="YVTN repeat-like/Quinoprotein amine dehydrogenase"/>
    <property type="match status" value="2"/>
</dbReference>
<evidence type="ECO:0000313" key="13">
    <source>
        <dbReference type="Proteomes" id="UP000009328"/>
    </source>
</evidence>
<comment type="similarity">
    <text evidence="2">Belongs to the WD repeat HIR1 family.</text>
</comment>
<dbReference type="PROSITE" id="PS50294">
    <property type="entry name" value="WD_REPEATS_REGION"/>
    <property type="match status" value="2"/>
</dbReference>
<dbReference type="AlphaFoldDB" id="K0KKD7"/>
<feature type="region of interest" description="Disordered" evidence="10">
    <location>
        <begin position="223"/>
        <end position="289"/>
    </location>
</feature>
<dbReference type="STRING" id="1206466.K0KKD7"/>
<evidence type="ECO:0000256" key="1">
    <source>
        <dbReference type="ARBA" id="ARBA00004123"/>
    </source>
</evidence>
<feature type="repeat" description="WD" evidence="9">
    <location>
        <begin position="164"/>
        <end position="205"/>
    </location>
</feature>
<feature type="repeat" description="WD" evidence="9">
    <location>
        <begin position="63"/>
        <end position="97"/>
    </location>
</feature>
<dbReference type="InParanoid" id="K0KKD7"/>
<sequence length="581" mass="64840">MDASILSVHWHENSEPIYSVNFQPRVGDDQVDRLVTGGGDNNVRLWRLNQISDGYKVEYLSTLAKHTQAVNAVRFDPKGQILATAGDDGTVLLWTLSESIVKEFGQESDEDIQESWILRHACRSSTSEIYDIAWSPDSKYLITGSTDNVSRIYDASNGQQVCQIAEHNHFVQGVAWDPLNQYIATQSADRSVHIYSLTNPSSKDQSLSPTVFYKISRTELPTRSTTNNLSLMGPPTPVKSSNEDDNSTNNSSNITNSSNLPKSQSSATTSASASPYIKSPSPSSPLPAVMTQTNPLLNFKNLKNSMLYHTENLESFFRRLSFSPDGNFLFTPSGIFKNNSQNDEVKEELINTVYIYSRNGLNKPPIAHLPGLTRPALAISFSPIFYELDEPEKKESIFKLPYKMIYAVATQDSVIIYDTQHIKPLGTVSNIHYRTLTDLTWSANGEYLVASAADGFCSVINFKFNSLGKKLIVDYKSLLNNSKSQDVKVDNKSTSSPSSQNKKRQTNDVKEITGLVKKKQKSNTTKEVKPTQESKKEDGQEVIDLSESKEPKSIKDQLKRVTPTLVNDEDKHKTNETHVID</sequence>
<dbReference type="EMBL" id="CAIF01000030">
    <property type="protein sequence ID" value="CCH41934.1"/>
    <property type="molecule type" value="Genomic_DNA"/>
</dbReference>
<dbReference type="GO" id="GO:0006281">
    <property type="term" value="P:DNA repair"/>
    <property type="evidence" value="ECO:0007669"/>
    <property type="project" value="UniProtKB-KW"/>
</dbReference>
<feature type="compositionally biased region" description="Low complexity" evidence="10">
    <location>
        <begin position="247"/>
        <end position="281"/>
    </location>
</feature>
<dbReference type="Pfam" id="PF24105">
    <property type="entry name" value="Beta-prop_CAF1B_HIR1"/>
    <property type="match status" value="2"/>
</dbReference>
<reference evidence="12 13" key="1">
    <citation type="journal article" date="2012" name="Eukaryot. Cell">
        <title>Draft genome sequence of Wickerhamomyces ciferrii NRRL Y-1031 F-60-10.</title>
        <authorList>
            <person name="Schneider J."/>
            <person name="Andrea H."/>
            <person name="Blom J."/>
            <person name="Jaenicke S."/>
            <person name="Ruckert C."/>
            <person name="Schorsch C."/>
            <person name="Szczepanowski R."/>
            <person name="Farwick M."/>
            <person name="Goesmann A."/>
            <person name="Puhler A."/>
            <person name="Schaffer S."/>
            <person name="Tauch A."/>
            <person name="Kohler T."/>
            <person name="Brinkrolf K."/>
        </authorList>
    </citation>
    <scope>NUCLEOTIDE SEQUENCE [LARGE SCALE GENOMIC DNA]</scope>
    <source>
        <strain evidence="13">ATCC 14091 / BCRC 22168 / CBS 111 / JCM 3599 / NBRC 0793 / NRRL Y-1031 F-60-10</strain>
    </source>
</reference>
<dbReference type="InterPro" id="IPR045145">
    <property type="entry name" value="PTHR15271"/>
</dbReference>
<feature type="compositionally biased region" description="Basic and acidic residues" evidence="10">
    <location>
        <begin position="546"/>
        <end position="559"/>
    </location>
</feature>
<dbReference type="FunCoup" id="K0KKD7">
    <property type="interactions" value="844"/>
</dbReference>
<feature type="domain" description="CAF1B/HIR1 beta-propeller" evidence="11">
    <location>
        <begin position="1"/>
        <end position="201"/>
    </location>
</feature>
<evidence type="ECO:0000256" key="10">
    <source>
        <dbReference type="SAM" id="MobiDB-lite"/>
    </source>
</evidence>
<keyword evidence="5" id="KW-0227">DNA damage</keyword>
<dbReference type="InterPro" id="IPR055410">
    <property type="entry name" value="Beta-prop_CAF1B_HIR1"/>
</dbReference>